<accession>A0A7R9C331</accession>
<gene>
    <name evidence="1" type="ORF">NMOB1V02_LOCUS13027</name>
</gene>
<name>A0A7R9C331_9CRUS</name>
<reference evidence="1" key="1">
    <citation type="submission" date="2020-11" db="EMBL/GenBank/DDBJ databases">
        <authorList>
            <person name="Tran Van P."/>
        </authorList>
    </citation>
    <scope>NUCLEOTIDE SEQUENCE</scope>
</reference>
<dbReference type="Proteomes" id="UP000678499">
    <property type="component" value="Unassembled WGS sequence"/>
</dbReference>
<evidence type="ECO:0000313" key="2">
    <source>
        <dbReference type="Proteomes" id="UP000678499"/>
    </source>
</evidence>
<dbReference type="AlphaFoldDB" id="A0A7R9C331"/>
<organism evidence="1">
    <name type="scientific">Notodromas monacha</name>
    <dbReference type="NCBI Taxonomy" id="399045"/>
    <lineage>
        <taxon>Eukaryota</taxon>
        <taxon>Metazoa</taxon>
        <taxon>Ecdysozoa</taxon>
        <taxon>Arthropoda</taxon>
        <taxon>Crustacea</taxon>
        <taxon>Oligostraca</taxon>
        <taxon>Ostracoda</taxon>
        <taxon>Podocopa</taxon>
        <taxon>Podocopida</taxon>
        <taxon>Cypridocopina</taxon>
        <taxon>Cypridoidea</taxon>
        <taxon>Cyprididae</taxon>
        <taxon>Notodromas</taxon>
    </lineage>
</organism>
<dbReference type="EMBL" id="CAJPEX010014570">
    <property type="protein sequence ID" value="CAG0925577.1"/>
    <property type="molecule type" value="Genomic_DNA"/>
</dbReference>
<protein>
    <submittedName>
        <fullName evidence="1">Uncharacterized protein</fullName>
    </submittedName>
</protein>
<dbReference type="EMBL" id="OA896607">
    <property type="protein sequence ID" value="CAD7285425.1"/>
    <property type="molecule type" value="Genomic_DNA"/>
</dbReference>
<evidence type="ECO:0000313" key="1">
    <source>
        <dbReference type="EMBL" id="CAD7285425.1"/>
    </source>
</evidence>
<sequence length="106" mass="12871">KFKSRLNQPRRLRRKTSTMRSLRRIRWRRNRPMTTFLVRQQLPWDGGILQRVPRLFEPWKLCLGRLPLPQVCRRQFRVLLSSRIALLERPSIPTSMRCCFLEKDLG</sequence>
<proteinExistence type="predicted"/>
<keyword evidence="2" id="KW-1185">Reference proteome</keyword>
<feature type="non-terminal residue" evidence="1">
    <location>
        <position position="106"/>
    </location>
</feature>